<feature type="transmembrane region" description="Helical" evidence="1">
    <location>
        <begin position="309"/>
        <end position="328"/>
    </location>
</feature>
<feature type="transmembrane region" description="Helical" evidence="1">
    <location>
        <begin position="20"/>
        <end position="43"/>
    </location>
</feature>
<proteinExistence type="predicted"/>
<feature type="transmembrane region" description="Helical" evidence="1">
    <location>
        <begin position="129"/>
        <end position="148"/>
    </location>
</feature>
<feature type="transmembrane region" description="Helical" evidence="1">
    <location>
        <begin position="374"/>
        <end position="393"/>
    </location>
</feature>
<organism evidence="2 3">
    <name type="scientific">Duganella lactea</name>
    <dbReference type="NCBI Taxonomy" id="2692173"/>
    <lineage>
        <taxon>Bacteria</taxon>
        <taxon>Pseudomonadati</taxon>
        <taxon>Pseudomonadota</taxon>
        <taxon>Betaproteobacteria</taxon>
        <taxon>Burkholderiales</taxon>
        <taxon>Oxalobacteraceae</taxon>
        <taxon>Telluria group</taxon>
        <taxon>Duganella</taxon>
    </lineage>
</organism>
<name>A0A6L8MTG4_9BURK</name>
<feature type="transmembrane region" description="Helical" evidence="1">
    <location>
        <begin position="340"/>
        <end position="362"/>
    </location>
</feature>
<dbReference type="Proteomes" id="UP000474565">
    <property type="component" value="Unassembled WGS sequence"/>
</dbReference>
<feature type="transmembrane region" description="Helical" evidence="1">
    <location>
        <begin position="178"/>
        <end position="195"/>
    </location>
</feature>
<evidence type="ECO:0000256" key="1">
    <source>
        <dbReference type="SAM" id="Phobius"/>
    </source>
</evidence>
<feature type="transmembrane region" description="Helical" evidence="1">
    <location>
        <begin position="235"/>
        <end position="256"/>
    </location>
</feature>
<feature type="transmembrane region" description="Helical" evidence="1">
    <location>
        <begin position="154"/>
        <end position="171"/>
    </location>
</feature>
<gene>
    <name evidence="2" type="ORF">GTP44_25825</name>
</gene>
<feature type="transmembrane region" description="Helical" evidence="1">
    <location>
        <begin position="201"/>
        <end position="223"/>
    </location>
</feature>
<dbReference type="EMBL" id="WWCP01000060">
    <property type="protein sequence ID" value="MYM85342.1"/>
    <property type="molecule type" value="Genomic_DNA"/>
</dbReference>
<feature type="transmembrane region" description="Helical" evidence="1">
    <location>
        <begin position="405"/>
        <end position="429"/>
    </location>
</feature>
<feature type="transmembrane region" description="Helical" evidence="1">
    <location>
        <begin position="98"/>
        <end position="117"/>
    </location>
</feature>
<comment type="caution">
    <text evidence="2">The sequence shown here is derived from an EMBL/GenBank/DDBJ whole genome shotgun (WGS) entry which is preliminary data.</text>
</comment>
<sequence length="695" mass="75987">MTVSRMLPPSPCSGTLTKHGLPLLLCINLALLLFYLTIVYQLLFHSDSAVKNLLAQEIVDTGQYFPRDWNFVNGDLWVLFTHTSIALMLTLLPNGFPLHAASDILTATLIVGGSWLLTGMLQQTRNARLLSLCVITSGMSLIMAEHIFGQAAYGMTYAFACFLLYSYWSLSQSNGTRAWLWGGATVLLLVLVFWGNPQRGLIVYGLPLLAAGLAQQSCAWQTARAAQQAVSWRQARLLGMVLLACAAGVALNRYTLLYTSTNQGLSLVQWLDFTDMVQHMLATVRGVLKLFDGLPLIDTKVASVFGVYQALRMVTALLLLLLLPWALYTALAPQGGARQLVLVFTATSLAISLVLLGSTSLADISSAEAQEGSVRYLVPTLLLLLLVLVSVVFERRPTSLPPLSPTLRVAGMAAVLVLATSGPTSYLYFYAKHRKLPMHGLVVQTPDRQLLNFLEAEGLKYGYARFWNSGKMTVLSGGAVKIRQVGFERGLPMPSRNLASDRWYRADAWHGESFLMLRDSELAGVDLNALAQLAGTPRTLRFQDWLIYVYPVNLAARLPSWDMTLHQPVHYPADAQALHVIGKVEGTPPALVAQAGEAGTLYFGPMREVKRGSYLVTFDIDANGGSGGSFGKLDVATNAGNTIHAQQEIMTAGRQRITLRFSTEHPLGMLEFRVFSSGRGRLAMHGVDIVRAPSR</sequence>
<keyword evidence="1" id="KW-0472">Membrane</keyword>
<evidence type="ECO:0008006" key="4">
    <source>
        <dbReference type="Google" id="ProtNLM"/>
    </source>
</evidence>
<evidence type="ECO:0000313" key="3">
    <source>
        <dbReference type="Proteomes" id="UP000474565"/>
    </source>
</evidence>
<evidence type="ECO:0000313" key="2">
    <source>
        <dbReference type="EMBL" id="MYM85342.1"/>
    </source>
</evidence>
<keyword evidence="1" id="KW-0812">Transmembrane</keyword>
<dbReference type="AlphaFoldDB" id="A0A6L8MTG4"/>
<dbReference type="RefSeq" id="WP_161021655.1">
    <property type="nucleotide sequence ID" value="NZ_WWCP01000060.1"/>
</dbReference>
<protein>
    <recommendedName>
        <fullName evidence="4">Glycosyltransferase RgtA/B/C/D-like domain-containing protein</fullName>
    </recommendedName>
</protein>
<accession>A0A6L8MTG4</accession>
<reference evidence="2 3" key="1">
    <citation type="submission" date="2019-12" db="EMBL/GenBank/DDBJ databases">
        <title>Novel species isolated from a subtropical stream in China.</title>
        <authorList>
            <person name="Lu H."/>
        </authorList>
    </citation>
    <scope>NUCLEOTIDE SEQUENCE [LARGE SCALE GENOMIC DNA]</scope>
    <source>
        <strain evidence="2 3">FT50W</strain>
    </source>
</reference>
<keyword evidence="1" id="KW-1133">Transmembrane helix</keyword>